<reference evidence="2" key="1">
    <citation type="submission" date="2022-07" db="EMBL/GenBank/DDBJ databases">
        <title>Parvularcula maris sp. nov., an algicidal bacterium isolated from seawater.</title>
        <authorList>
            <person name="Li F."/>
        </authorList>
    </citation>
    <scope>NUCLEOTIDE SEQUENCE</scope>
    <source>
        <strain evidence="2">BGMRC 0090</strain>
    </source>
</reference>
<comment type="caution">
    <text evidence="2">The sequence shown here is derived from an EMBL/GenBank/DDBJ whole genome shotgun (WGS) entry which is preliminary data.</text>
</comment>
<sequence>MTSASPNRLKDIVRDHAPSIAQALGGPFAGAAVRLLSRAVLGKEEGSEEELAAALGAADPALAAKVHEAGLAFDRAVLELSLKSEEVAASDRADARAREIALRDRIPGFLGAVVLTGFFCVLGMMLISEIPEGAETEFSIMLGALSTMAAAVMNYYFGSSASSREKTHLLSAGLPGRGARR</sequence>
<organism evidence="2 3">
    <name type="scientific">Parvularcula maris</name>
    <dbReference type="NCBI Taxonomy" id="2965077"/>
    <lineage>
        <taxon>Bacteria</taxon>
        <taxon>Pseudomonadati</taxon>
        <taxon>Pseudomonadota</taxon>
        <taxon>Alphaproteobacteria</taxon>
        <taxon>Parvularculales</taxon>
        <taxon>Parvularculaceae</taxon>
        <taxon>Parvularcula</taxon>
    </lineage>
</organism>
<keyword evidence="3" id="KW-1185">Reference proteome</keyword>
<dbReference type="AlphaFoldDB" id="A0A9X2L9S7"/>
<feature type="transmembrane region" description="Helical" evidence="1">
    <location>
        <begin position="138"/>
        <end position="157"/>
    </location>
</feature>
<evidence type="ECO:0000313" key="2">
    <source>
        <dbReference type="EMBL" id="MCQ8185734.1"/>
    </source>
</evidence>
<name>A0A9X2L9S7_9PROT</name>
<dbReference type="RefSeq" id="WP_256619621.1">
    <property type="nucleotide sequence ID" value="NZ_JANIBC010000007.1"/>
</dbReference>
<gene>
    <name evidence="2" type="ORF">NOG11_10035</name>
</gene>
<keyword evidence="1" id="KW-1133">Transmembrane helix</keyword>
<evidence type="ECO:0000313" key="3">
    <source>
        <dbReference type="Proteomes" id="UP001142610"/>
    </source>
</evidence>
<feature type="transmembrane region" description="Helical" evidence="1">
    <location>
        <begin position="106"/>
        <end position="126"/>
    </location>
</feature>
<keyword evidence="1" id="KW-0812">Transmembrane</keyword>
<dbReference type="EMBL" id="JANIBC010000007">
    <property type="protein sequence ID" value="MCQ8185734.1"/>
    <property type="molecule type" value="Genomic_DNA"/>
</dbReference>
<proteinExistence type="predicted"/>
<evidence type="ECO:0000256" key="1">
    <source>
        <dbReference type="SAM" id="Phobius"/>
    </source>
</evidence>
<protein>
    <submittedName>
        <fullName evidence="2">Uncharacterized protein</fullName>
    </submittedName>
</protein>
<dbReference type="Proteomes" id="UP001142610">
    <property type="component" value="Unassembled WGS sequence"/>
</dbReference>
<accession>A0A9X2L9S7</accession>
<keyword evidence="1" id="KW-0472">Membrane</keyword>